<organism evidence="1 2">
    <name type="scientific">Ancylobacter defluvii</name>
    <dbReference type="NCBI Taxonomy" id="1282440"/>
    <lineage>
        <taxon>Bacteria</taxon>
        <taxon>Pseudomonadati</taxon>
        <taxon>Pseudomonadota</taxon>
        <taxon>Alphaproteobacteria</taxon>
        <taxon>Hyphomicrobiales</taxon>
        <taxon>Xanthobacteraceae</taxon>
        <taxon>Ancylobacter</taxon>
    </lineage>
</organism>
<protein>
    <submittedName>
        <fullName evidence="1">Uncharacterized protein</fullName>
    </submittedName>
</protein>
<dbReference type="AlphaFoldDB" id="A0A9W6NBI1"/>
<dbReference type="EMBL" id="BSFM01000017">
    <property type="protein sequence ID" value="GLK85554.1"/>
    <property type="molecule type" value="Genomic_DNA"/>
</dbReference>
<evidence type="ECO:0000313" key="2">
    <source>
        <dbReference type="Proteomes" id="UP001143330"/>
    </source>
</evidence>
<gene>
    <name evidence="1" type="ORF">GCM10017653_36240</name>
</gene>
<accession>A0A9W6NBI1</accession>
<proteinExistence type="predicted"/>
<keyword evidence="2" id="KW-1185">Reference proteome</keyword>
<dbReference type="Proteomes" id="UP001143330">
    <property type="component" value="Unassembled WGS sequence"/>
</dbReference>
<reference evidence="1" key="2">
    <citation type="submission" date="2023-01" db="EMBL/GenBank/DDBJ databases">
        <authorList>
            <person name="Sun Q."/>
            <person name="Evtushenko L."/>
        </authorList>
    </citation>
    <scope>NUCLEOTIDE SEQUENCE</scope>
    <source>
        <strain evidence="1">VKM B-2789</strain>
    </source>
</reference>
<evidence type="ECO:0000313" key="1">
    <source>
        <dbReference type="EMBL" id="GLK85554.1"/>
    </source>
</evidence>
<sequence length="63" mass="6489">MSIPDTLESVAVGRRGCMFTSILSSAGDGVVTCADGQYVDQRVSAEPGSSTMVDPSPYVDAFG</sequence>
<comment type="caution">
    <text evidence="1">The sequence shown here is derived from an EMBL/GenBank/DDBJ whole genome shotgun (WGS) entry which is preliminary data.</text>
</comment>
<reference evidence="1" key="1">
    <citation type="journal article" date="2014" name="Int. J. Syst. Evol. Microbiol.">
        <title>Complete genome sequence of Corynebacterium casei LMG S-19264T (=DSM 44701T), isolated from a smear-ripened cheese.</title>
        <authorList>
            <consortium name="US DOE Joint Genome Institute (JGI-PGF)"/>
            <person name="Walter F."/>
            <person name="Albersmeier A."/>
            <person name="Kalinowski J."/>
            <person name="Ruckert C."/>
        </authorList>
    </citation>
    <scope>NUCLEOTIDE SEQUENCE</scope>
    <source>
        <strain evidence="1">VKM B-2789</strain>
    </source>
</reference>
<name>A0A9W6NBI1_9HYPH</name>